<dbReference type="EMBL" id="CABDUW010001502">
    <property type="protein sequence ID" value="VTJ82119.1"/>
    <property type="molecule type" value="Genomic_DNA"/>
</dbReference>
<feature type="compositionally biased region" description="Polar residues" evidence="4">
    <location>
        <begin position="179"/>
        <end position="189"/>
    </location>
</feature>
<dbReference type="Gene3D" id="1.10.533.10">
    <property type="entry name" value="Death Domain, Fas"/>
    <property type="match status" value="1"/>
</dbReference>
<feature type="compositionally biased region" description="Polar residues" evidence="4">
    <location>
        <begin position="520"/>
        <end position="546"/>
    </location>
</feature>
<dbReference type="InterPro" id="IPR040205">
    <property type="entry name" value="HIN-200"/>
</dbReference>
<dbReference type="GO" id="GO:0035458">
    <property type="term" value="P:cellular response to interferon-beta"/>
    <property type="evidence" value="ECO:0007669"/>
    <property type="project" value="InterPro"/>
</dbReference>
<dbReference type="Gene3D" id="2.40.50.140">
    <property type="entry name" value="Nucleic acid-binding proteins"/>
    <property type="match status" value="2"/>
</dbReference>
<dbReference type="SUPFAM" id="SSF159141">
    <property type="entry name" value="HIN-2000 domain-like"/>
    <property type="match status" value="2"/>
</dbReference>
<dbReference type="PANTHER" id="PTHR12200">
    <property type="entry name" value="INTERFERON-INDUCIBLE PROTEIN AIM2 FAMILY MEMBER"/>
    <property type="match status" value="1"/>
</dbReference>
<dbReference type="InterPro" id="IPR004020">
    <property type="entry name" value="DAPIN"/>
</dbReference>
<gene>
    <name evidence="7" type="ORF">MONAX_5E023942</name>
</gene>
<comment type="similarity">
    <text evidence="2">Belongs to the HIN-200 family.</text>
</comment>
<dbReference type="InterPro" id="IPR011029">
    <property type="entry name" value="DEATH-like_dom_sf"/>
</dbReference>
<evidence type="ECO:0000256" key="3">
    <source>
        <dbReference type="ARBA" id="ARBA00023242"/>
    </source>
</evidence>
<evidence type="ECO:0000256" key="2">
    <source>
        <dbReference type="ARBA" id="ARBA00008647"/>
    </source>
</evidence>
<dbReference type="GO" id="GO:0005829">
    <property type="term" value="C:cytosol"/>
    <property type="evidence" value="ECO:0007669"/>
    <property type="project" value="TreeGrafter"/>
</dbReference>
<feature type="compositionally biased region" description="Basic and acidic residues" evidence="4">
    <location>
        <begin position="96"/>
        <end position="106"/>
    </location>
</feature>
<evidence type="ECO:0000256" key="4">
    <source>
        <dbReference type="SAM" id="MobiDB-lite"/>
    </source>
</evidence>
<accession>A0A5E4CLX9</accession>
<dbReference type="FunFam" id="2.40.50.140:FF:000105">
    <property type="entry name" value="Myeloid cell nuclear differentiation antigen"/>
    <property type="match status" value="1"/>
</dbReference>
<organism evidence="7 8">
    <name type="scientific">Marmota monax</name>
    <name type="common">Woodchuck</name>
    <dbReference type="NCBI Taxonomy" id="9995"/>
    <lineage>
        <taxon>Eukaryota</taxon>
        <taxon>Metazoa</taxon>
        <taxon>Chordata</taxon>
        <taxon>Craniata</taxon>
        <taxon>Vertebrata</taxon>
        <taxon>Euteleostomi</taxon>
        <taxon>Mammalia</taxon>
        <taxon>Eutheria</taxon>
        <taxon>Euarchontoglires</taxon>
        <taxon>Glires</taxon>
        <taxon>Rodentia</taxon>
        <taxon>Sciuromorpha</taxon>
        <taxon>Sciuridae</taxon>
        <taxon>Xerinae</taxon>
        <taxon>Marmotini</taxon>
        <taxon>Marmota</taxon>
    </lineage>
</organism>
<proteinExistence type="inferred from homology"/>
<dbReference type="Proteomes" id="UP000335636">
    <property type="component" value="Unassembled WGS sequence"/>
</dbReference>
<feature type="compositionally biased region" description="Polar residues" evidence="4">
    <location>
        <begin position="322"/>
        <end position="342"/>
    </location>
</feature>
<comment type="subcellular location">
    <subcellularLocation>
        <location evidence="1">Nucleus</location>
    </subcellularLocation>
</comment>
<dbReference type="GO" id="GO:0003690">
    <property type="term" value="F:double-stranded DNA binding"/>
    <property type="evidence" value="ECO:0007669"/>
    <property type="project" value="TreeGrafter"/>
</dbReference>
<dbReference type="PROSITE" id="PS50824">
    <property type="entry name" value="DAPIN"/>
    <property type="match status" value="1"/>
</dbReference>
<evidence type="ECO:0000256" key="1">
    <source>
        <dbReference type="ARBA" id="ARBA00004123"/>
    </source>
</evidence>
<dbReference type="GO" id="GO:0005654">
    <property type="term" value="C:nucleoplasm"/>
    <property type="evidence" value="ECO:0007669"/>
    <property type="project" value="TreeGrafter"/>
</dbReference>
<feature type="compositionally biased region" description="Polar residues" evidence="4">
    <location>
        <begin position="109"/>
        <end position="121"/>
    </location>
</feature>
<evidence type="ECO:0000259" key="5">
    <source>
        <dbReference type="PROSITE" id="PS50824"/>
    </source>
</evidence>
<feature type="compositionally biased region" description="Polar residues" evidence="4">
    <location>
        <begin position="558"/>
        <end position="626"/>
    </location>
</feature>
<evidence type="ECO:0008006" key="9">
    <source>
        <dbReference type="Google" id="ProtNLM"/>
    </source>
</evidence>
<protein>
    <recommendedName>
        <fullName evidence="9">Pyrin domain-containing protein</fullName>
    </recommendedName>
</protein>
<dbReference type="GO" id="GO:0002218">
    <property type="term" value="P:activation of innate immune response"/>
    <property type="evidence" value="ECO:0007669"/>
    <property type="project" value="InterPro"/>
</dbReference>
<evidence type="ECO:0000259" key="6">
    <source>
        <dbReference type="PROSITE" id="PS50834"/>
    </source>
</evidence>
<sequence length="863" mass="94663">MVNEYKKIVLLVGLEAIKDYEFRLIKSLLAKDLKLTRNMQEDYDRIRIADLMEEKFQRDAGLGKLITLCKDIPALADLAETLKTRRLKVKRKSKGEKKSTGKKVEQDESPTAQSRSTTNTDSEPESEEEIPSLKHQKRKPTSVKKKERLKLSQENKMKKSEDPERTQLPPEQGRFMEPSATSEEQTAVCPQTPHGAPPEPSNSPPVKRPKIKKSVPLVNKQEKISSSFQEGQEMEATNSKTNNVKAQESQGQRQLPQLSEIGVKPPQCIIHTHQMPPTAPTSSVHTPQKPPTAPPSSVHTLQKPPTAPSSSVHIPLKPPTAPSSSVHTAQMSPTAPPSSVHTLQKPPTAPTSIVHTPQKPPTSPPSSVHTLQKPPTAPTSIVHTPQKPPTAPSSSVHIPQKPPTAPSSSVHTAQMSPTAPPSSVHTPQKPPTAPPSSVHTPQMPPTAPSGKTNTFHLLLTLPSGVQTSHMSPPDPSGRIQTPHFSPTSSRGIQGPHTSPTSCSKIQTPQVPPAAPAGRTPTPQLPRTSPSEFQTTHVSLTSSSRVQTPHMCPEDPSGKIQTPHFSPTSSRGIQGPHSSPASSSRIQTPQMHPTEPSTIIQNPQVGPATPSASLQTPQKTVTSFSSCLPTNPRLKTVPKEASEECGHQKGPKEVVVLKVTEPFTYEFKEGGKKMFHATVATESEFFRVKVFDINLKDKFIPKTVIAISDYIGRNGFLELYSASTVSHVSADRKMEISKTLIKNANATPKIEYLCSRSTTKYVNGVYMVYKKNVREDCTYYEIQDDTGKMEVVVYGRLTYINCEEGDKLNLFCFELTLNADKWQLRSVFHSYIKVIKGNRSKICPFNRDSNVDTSQESSLKPGYH</sequence>
<dbReference type="FunFam" id="1.10.533.10:FF:000011">
    <property type="entry name" value="Myeloid cell nuclear differentiation antigen"/>
    <property type="match status" value="1"/>
</dbReference>
<dbReference type="InterPro" id="IPR004021">
    <property type="entry name" value="HIN200/IF120x"/>
</dbReference>
<feature type="compositionally biased region" description="Polar residues" evidence="4">
    <location>
        <begin position="478"/>
        <end position="508"/>
    </location>
</feature>
<feature type="compositionally biased region" description="Polar residues" evidence="4">
    <location>
        <begin position="224"/>
        <end position="257"/>
    </location>
</feature>
<feature type="compositionally biased region" description="Basic and acidic residues" evidence="4">
    <location>
        <begin position="149"/>
        <end position="165"/>
    </location>
</feature>
<feature type="compositionally biased region" description="Basic residues" evidence="4">
    <location>
        <begin position="134"/>
        <end position="148"/>
    </location>
</feature>
<dbReference type="Pfam" id="PF02758">
    <property type="entry name" value="PYRIN"/>
    <property type="match status" value="1"/>
</dbReference>
<keyword evidence="8" id="KW-1185">Reference proteome</keyword>
<name>A0A5E4CLX9_MARMO</name>
<feature type="domain" description="HIN-200" evidence="6">
    <location>
        <begin position="635"/>
        <end position="834"/>
    </location>
</feature>
<comment type="caution">
    <text evidence="7">The sequence shown here is derived from an EMBL/GenBank/DDBJ whole genome shotgun (WGS) entry which is preliminary data.</text>
</comment>
<dbReference type="Pfam" id="PF02760">
    <property type="entry name" value="HIN"/>
    <property type="match status" value="1"/>
</dbReference>
<reference evidence="7" key="1">
    <citation type="submission" date="2019-04" db="EMBL/GenBank/DDBJ databases">
        <authorList>
            <person name="Alioto T."/>
            <person name="Alioto T."/>
        </authorList>
    </citation>
    <scope>NUCLEOTIDE SEQUENCE [LARGE SCALE GENOMIC DNA]</scope>
</reference>
<keyword evidence="3" id="KW-0539">Nucleus</keyword>
<dbReference type="PANTHER" id="PTHR12200:SF24">
    <property type="entry name" value="INTERFERON ACTIVATED GENE 207-RELATED"/>
    <property type="match status" value="1"/>
</dbReference>
<dbReference type="CDD" id="cd08305">
    <property type="entry name" value="Pyrin"/>
    <property type="match status" value="1"/>
</dbReference>
<feature type="region of interest" description="Disordered" evidence="4">
    <location>
        <begin position="87"/>
        <end position="626"/>
    </location>
</feature>
<dbReference type="SMART" id="SM01289">
    <property type="entry name" value="PYRIN"/>
    <property type="match status" value="1"/>
</dbReference>
<evidence type="ECO:0000313" key="8">
    <source>
        <dbReference type="Proteomes" id="UP000335636"/>
    </source>
</evidence>
<dbReference type="PROSITE" id="PS50834">
    <property type="entry name" value="HIN_200"/>
    <property type="match status" value="1"/>
</dbReference>
<dbReference type="AlphaFoldDB" id="A0A5E4CLX9"/>
<evidence type="ECO:0000313" key="7">
    <source>
        <dbReference type="EMBL" id="VTJ82119.1"/>
    </source>
</evidence>
<feature type="domain" description="Pyrin" evidence="5">
    <location>
        <begin position="1"/>
        <end position="88"/>
    </location>
</feature>
<dbReference type="FunFam" id="2.40.50.140:FF:000101">
    <property type="entry name" value="Myeloid cell nuclear differentiation antigen"/>
    <property type="match status" value="1"/>
</dbReference>
<feature type="compositionally biased region" description="Polar residues" evidence="4">
    <location>
        <begin position="406"/>
        <end position="426"/>
    </location>
</feature>
<dbReference type="InterPro" id="IPR012340">
    <property type="entry name" value="NA-bd_OB-fold"/>
</dbReference>